<organism evidence="1 2">
    <name type="scientific">Zopfia rhizophila CBS 207.26</name>
    <dbReference type="NCBI Taxonomy" id="1314779"/>
    <lineage>
        <taxon>Eukaryota</taxon>
        <taxon>Fungi</taxon>
        <taxon>Dikarya</taxon>
        <taxon>Ascomycota</taxon>
        <taxon>Pezizomycotina</taxon>
        <taxon>Dothideomycetes</taxon>
        <taxon>Dothideomycetes incertae sedis</taxon>
        <taxon>Zopfiaceae</taxon>
        <taxon>Zopfia</taxon>
    </lineage>
</organism>
<keyword evidence="2" id="KW-1185">Reference proteome</keyword>
<proteinExistence type="predicted"/>
<reference evidence="1" key="1">
    <citation type="journal article" date="2020" name="Stud. Mycol.">
        <title>101 Dothideomycetes genomes: a test case for predicting lifestyles and emergence of pathogens.</title>
        <authorList>
            <person name="Haridas S."/>
            <person name="Albert R."/>
            <person name="Binder M."/>
            <person name="Bloem J."/>
            <person name="Labutti K."/>
            <person name="Salamov A."/>
            <person name="Andreopoulos B."/>
            <person name="Baker S."/>
            <person name="Barry K."/>
            <person name="Bills G."/>
            <person name="Bluhm B."/>
            <person name="Cannon C."/>
            <person name="Castanera R."/>
            <person name="Culley D."/>
            <person name="Daum C."/>
            <person name="Ezra D."/>
            <person name="Gonzalez J."/>
            <person name="Henrissat B."/>
            <person name="Kuo A."/>
            <person name="Liang C."/>
            <person name="Lipzen A."/>
            <person name="Lutzoni F."/>
            <person name="Magnuson J."/>
            <person name="Mondo S."/>
            <person name="Nolan M."/>
            <person name="Ohm R."/>
            <person name="Pangilinan J."/>
            <person name="Park H.-J."/>
            <person name="Ramirez L."/>
            <person name="Alfaro M."/>
            <person name="Sun H."/>
            <person name="Tritt A."/>
            <person name="Yoshinaga Y."/>
            <person name="Zwiers L.-H."/>
            <person name="Turgeon B."/>
            <person name="Goodwin S."/>
            <person name="Spatafora J."/>
            <person name="Crous P."/>
            <person name="Grigoriev I."/>
        </authorList>
    </citation>
    <scope>NUCLEOTIDE SEQUENCE</scope>
    <source>
        <strain evidence="1">CBS 207.26</strain>
    </source>
</reference>
<dbReference type="EMBL" id="ML994674">
    <property type="protein sequence ID" value="KAF2178543.1"/>
    <property type="molecule type" value="Genomic_DNA"/>
</dbReference>
<accession>A0A6A6DHZ1</accession>
<dbReference type="AlphaFoldDB" id="A0A6A6DHZ1"/>
<protein>
    <submittedName>
        <fullName evidence="1">Uncharacterized protein</fullName>
    </submittedName>
</protein>
<sequence length="176" mass="20026">MLVCCQFLPTSFCTSTFSEISCHHLVKKSAPPVARRRNRLRRRPLIASKRRWRRPVPRRGSQCCRPVITHHTHFQPHRREDLFLSPCLSILAPNIPAHLGQPFIQLPDLCIPDPLPHVSESVSKRFNPLSALGSHFRSSPLLILYCFQPSLDAVLPSPFPPLWPKSPSLTNGVHVR</sequence>
<dbReference type="Proteomes" id="UP000800200">
    <property type="component" value="Unassembled WGS sequence"/>
</dbReference>
<evidence type="ECO:0000313" key="1">
    <source>
        <dbReference type="EMBL" id="KAF2178543.1"/>
    </source>
</evidence>
<name>A0A6A6DHZ1_9PEZI</name>
<evidence type="ECO:0000313" key="2">
    <source>
        <dbReference type="Proteomes" id="UP000800200"/>
    </source>
</evidence>
<gene>
    <name evidence="1" type="ORF">K469DRAFT_329236</name>
</gene>